<comment type="caution">
    <text evidence="1">The sequence shown here is derived from an EMBL/GenBank/DDBJ whole genome shotgun (WGS) entry which is preliminary data.</text>
</comment>
<dbReference type="Proteomes" id="UP001497680">
    <property type="component" value="Unassembled WGS sequence"/>
</dbReference>
<proteinExistence type="predicted"/>
<dbReference type="EMBL" id="MU394302">
    <property type="protein sequence ID" value="KAI6088262.1"/>
    <property type="molecule type" value="Genomic_DNA"/>
</dbReference>
<reference evidence="1 2" key="1">
    <citation type="journal article" date="2022" name="New Phytol.">
        <title>Ecological generalism drives hyperdiversity of secondary metabolite gene clusters in xylarialean endophytes.</title>
        <authorList>
            <person name="Franco M.E.E."/>
            <person name="Wisecaver J.H."/>
            <person name="Arnold A.E."/>
            <person name="Ju Y.M."/>
            <person name="Slot J.C."/>
            <person name="Ahrendt S."/>
            <person name="Moore L.P."/>
            <person name="Eastman K.E."/>
            <person name="Scott K."/>
            <person name="Konkel Z."/>
            <person name="Mondo S.J."/>
            <person name="Kuo A."/>
            <person name="Hayes R.D."/>
            <person name="Haridas S."/>
            <person name="Andreopoulos B."/>
            <person name="Riley R."/>
            <person name="LaButti K."/>
            <person name="Pangilinan J."/>
            <person name="Lipzen A."/>
            <person name="Amirebrahimi M."/>
            <person name="Yan J."/>
            <person name="Adam C."/>
            <person name="Keymanesh K."/>
            <person name="Ng V."/>
            <person name="Louie K."/>
            <person name="Northen T."/>
            <person name="Drula E."/>
            <person name="Henrissat B."/>
            <person name="Hsieh H.M."/>
            <person name="Youens-Clark K."/>
            <person name="Lutzoni F."/>
            <person name="Miadlikowska J."/>
            <person name="Eastwood D.C."/>
            <person name="Hamelin R.C."/>
            <person name="Grigoriev I.V."/>
            <person name="U'Ren J.M."/>
        </authorList>
    </citation>
    <scope>NUCLEOTIDE SEQUENCE [LARGE SCALE GENOMIC DNA]</scope>
    <source>
        <strain evidence="1 2">ER1909</strain>
    </source>
</reference>
<name>A0ACC0D680_9PEZI</name>
<accession>A0ACC0D680</accession>
<sequence>MASIVTRNGKRCTAVPKVANAVLSTSPATSTSSSSTSTSTSTSSSSSSSSTSTSTSTSTTSTSTSSSTSTSTSTTVDQAASQVPAPVNAGQQDPIVQPETPSTTTTSTPSPVATPIQNNPVVGPAPAATTSASTTTDNTSTSETTSIDSTTTATPDQTSDTTQTSDSQTDTAPATTPSPSNPLGDSNTSTTLAGDAALIPTGASPSTSSPLESQTNGAGISSSEAAVTGNAITTQQTIAIAAGVIGGVVAISLMAFILWLWRKRRMQQRRSTMLTPLSPDATFRGDEKGPYLISRTSVGPTPFSEKLWAVAGTKYRRLRGRVNEIVARSSSPSPSVNLDRGTSQFGPPDSMHSRNNSSAGVPIGEAPSTKGRFVDWWGRLAEDGNFNWRLRHESKVIPSANDVSAVPRSAAKGNGPKIGSQPDFLTLLNMDDKQLEREAAARRRSRSSVNGNPRRSVSVGGEQHFLGGLGLDFNMAADPFSDVNAISSNTAKATPLIVSAANNPFSDANAITAPPTIVTNGGGGLTTYVQNIRRSRGRSVNEGLGVSRQPSTAGTYYRESGMSIDTVGTRRTKFRSDPFDLDRPDLLQSGNSSTAALAGGSSRASRVSRFSRASKSVSGLPNTPRQAHVRTESFASSKYSSGVSSLGQWSDPGPDVGPAAARSTPTPDSALGRRDEDPRRRSGGSQGSVGKAL</sequence>
<protein>
    <submittedName>
        <fullName evidence="1">Uncharacterized protein</fullName>
    </submittedName>
</protein>
<keyword evidence="2" id="KW-1185">Reference proteome</keyword>
<evidence type="ECO:0000313" key="2">
    <source>
        <dbReference type="Proteomes" id="UP001497680"/>
    </source>
</evidence>
<organism evidence="1 2">
    <name type="scientific">Hypoxylon rubiginosum</name>
    <dbReference type="NCBI Taxonomy" id="110542"/>
    <lineage>
        <taxon>Eukaryota</taxon>
        <taxon>Fungi</taxon>
        <taxon>Dikarya</taxon>
        <taxon>Ascomycota</taxon>
        <taxon>Pezizomycotina</taxon>
        <taxon>Sordariomycetes</taxon>
        <taxon>Xylariomycetidae</taxon>
        <taxon>Xylariales</taxon>
        <taxon>Hypoxylaceae</taxon>
        <taxon>Hypoxylon</taxon>
    </lineage>
</organism>
<gene>
    <name evidence="1" type="ORF">F4821DRAFT_92272</name>
</gene>
<evidence type="ECO:0000313" key="1">
    <source>
        <dbReference type="EMBL" id="KAI6088262.1"/>
    </source>
</evidence>